<protein>
    <submittedName>
        <fullName evidence="3">Heptosyltransferase-2</fullName>
    </submittedName>
</protein>
<organism evidence="3 4">
    <name type="scientific">Phorcysia thermohydrogeniphila</name>
    <dbReference type="NCBI Taxonomy" id="936138"/>
    <lineage>
        <taxon>Bacteria</taxon>
        <taxon>Pseudomonadati</taxon>
        <taxon>Aquificota</taxon>
        <taxon>Aquificia</taxon>
        <taxon>Desulfurobacteriales</taxon>
        <taxon>Desulfurobacteriaceae</taxon>
        <taxon>Phorcysia</taxon>
    </lineage>
</organism>
<dbReference type="EMBL" id="SMFV01000002">
    <property type="protein sequence ID" value="TCK05230.1"/>
    <property type="molecule type" value="Genomic_DNA"/>
</dbReference>
<dbReference type="InterPro" id="IPR002201">
    <property type="entry name" value="Glyco_trans_9"/>
</dbReference>
<evidence type="ECO:0000256" key="1">
    <source>
        <dbReference type="ARBA" id="ARBA00022676"/>
    </source>
</evidence>
<name>A0A4R1GEK1_9BACT</name>
<dbReference type="AlphaFoldDB" id="A0A4R1GEK1"/>
<dbReference type="CDD" id="cd03789">
    <property type="entry name" value="GT9_LPS_heptosyltransferase"/>
    <property type="match status" value="1"/>
</dbReference>
<accession>A0A4R1GEK1</accession>
<sequence length="333" mass="37412">MRRVLVFQTAFLGDLILVSPLLKSLKRTFPGAEVSLVVRKGFEEVFRGAPFVSQIIPFDKKGVWKFSRLLASGDFELVVSPHRSHRTSLILWLSGIKRRIGFDKAGFSFFYTDRVKYRMGKGIHEIDRNLDLLRPLERDYSVVYDREPELPLTPAEVGKALKKFSLEKSYVVLAPGSVWRTKAWLPEYYAEVANYFKGKGLTVVLVGSPSDSPYCKRVEELSEGVINLCGKTSLREFFSVVKGALLVISNDSSPVHVAISVGTPVLEIYGATVPEFGFFPYRNGLYVELEDLHCRPCGIHGGRKCPEGHFKCMVDLKPEVVIEKAEELLSSLS</sequence>
<reference evidence="3 4" key="1">
    <citation type="submission" date="2019-03" db="EMBL/GenBank/DDBJ databases">
        <title>Genomic Encyclopedia of Archaeal and Bacterial Type Strains, Phase II (KMG-II): from individual species to whole genera.</title>
        <authorList>
            <person name="Goeker M."/>
        </authorList>
    </citation>
    <scope>NUCLEOTIDE SEQUENCE [LARGE SCALE GENOMIC DNA]</scope>
    <source>
        <strain evidence="3 4">DSM 24425</strain>
    </source>
</reference>
<dbReference type="Proteomes" id="UP000295777">
    <property type="component" value="Unassembled WGS sequence"/>
</dbReference>
<evidence type="ECO:0000256" key="2">
    <source>
        <dbReference type="ARBA" id="ARBA00022679"/>
    </source>
</evidence>
<evidence type="ECO:0000313" key="3">
    <source>
        <dbReference type="EMBL" id="TCK05230.1"/>
    </source>
</evidence>
<dbReference type="InterPro" id="IPR051199">
    <property type="entry name" value="LPS_LOS_Heptosyltrfase"/>
</dbReference>
<dbReference type="GO" id="GO:0005829">
    <property type="term" value="C:cytosol"/>
    <property type="evidence" value="ECO:0007669"/>
    <property type="project" value="TreeGrafter"/>
</dbReference>
<keyword evidence="1" id="KW-0328">Glycosyltransferase</keyword>
<keyword evidence="4" id="KW-1185">Reference proteome</keyword>
<dbReference type="Pfam" id="PF01075">
    <property type="entry name" value="Glyco_transf_9"/>
    <property type="match status" value="1"/>
</dbReference>
<dbReference type="SUPFAM" id="SSF53756">
    <property type="entry name" value="UDP-Glycosyltransferase/glycogen phosphorylase"/>
    <property type="match status" value="1"/>
</dbReference>
<comment type="caution">
    <text evidence="3">The sequence shown here is derived from an EMBL/GenBank/DDBJ whole genome shotgun (WGS) entry which is preliminary data.</text>
</comment>
<keyword evidence="2 3" id="KW-0808">Transferase</keyword>
<dbReference type="PANTHER" id="PTHR30160:SF1">
    <property type="entry name" value="LIPOPOLYSACCHARIDE 1,2-N-ACETYLGLUCOSAMINETRANSFERASE-RELATED"/>
    <property type="match status" value="1"/>
</dbReference>
<gene>
    <name evidence="3" type="ORF">CLV27_0656</name>
</gene>
<dbReference type="OrthoDB" id="9760688at2"/>
<dbReference type="GO" id="GO:0009244">
    <property type="term" value="P:lipopolysaccharide core region biosynthetic process"/>
    <property type="evidence" value="ECO:0007669"/>
    <property type="project" value="TreeGrafter"/>
</dbReference>
<dbReference type="PANTHER" id="PTHR30160">
    <property type="entry name" value="TETRAACYLDISACCHARIDE 4'-KINASE-RELATED"/>
    <property type="match status" value="1"/>
</dbReference>
<proteinExistence type="predicted"/>
<dbReference type="GO" id="GO:0008713">
    <property type="term" value="F:ADP-heptose-lipopolysaccharide heptosyltransferase activity"/>
    <property type="evidence" value="ECO:0007669"/>
    <property type="project" value="TreeGrafter"/>
</dbReference>
<dbReference type="RefSeq" id="WP_132525767.1">
    <property type="nucleotide sequence ID" value="NZ_SMFV01000002.1"/>
</dbReference>
<dbReference type="Gene3D" id="3.40.50.2000">
    <property type="entry name" value="Glycogen Phosphorylase B"/>
    <property type="match status" value="2"/>
</dbReference>
<evidence type="ECO:0000313" key="4">
    <source>
        <dbReference type="Proteomes" id="UP000295777"/>
    </source>
</evidence>